<evidence type="ECO:0000256" key="1">
    <source>
        <dbReference type="ARBA" id="ARBA00009242"/>
    </source>
</evidence>
<organism evidence="6 7">
    <name type="scientific">Plasticicumulans acidivorans</name>
    <dbReference type="NCBI Taxonomy" id="886464"/>
    <lineage>
        <taxon>Bacteria</taxon>
        <taxon>Pseudomonadati</taxon>
        <taxon>Pseudomonadota</taxon>
        <taxon>Gammaproteobacteria</taxon>
        <taxon>Candidatus Competibacteraceae</taxon>
        <taxon>Plasticicumulans</taxon>
    </lineage>
</organism>
<keyword evidence="2 4" id="KW-0659">Purine metabolism</keyword>
<comment type="catalytic activity">
    <reaction evidence="4">
        <text>allantoate + H2O = (S)-ureidoglycolate + urea</text>
        <dbReference type="Rhea" id="RHEA:11016"/>
        <dbReference type="ChEBI" id="CHEBI:15377"/>
        <dbReference type="ChEBI" id="CHEBI:16199"/>
        <dbReference type="ChEBI" id="CHEBI:17536"/>
        <dbReference type="ChEBI" id="CHEBI:57296"/>
        <dbReference type="EC" id="3.5.3.4"/>
    </reaction>
</comment>
<evidence type="ECO:0000256" key="4">
    <source>
        <dbReference type="HAMAP-Rule" id="MF_00813"/>
    </source>
</evidence>
<dbReference type="PIRSF" id="PIRSF016516">
    <property type="entry name" value="Allantoicase"/>
    <property type="match status" value="1"/>
</dbReference>
<evidence type="ECO:0000313" key="6">
    <source>
        <dbReference type="EMBL" id="PWV63101.1"/>
    </source>
</evidence>
<dbReference type="AlphaFoldDB" id="A0A317MW98"/>
<dbReference type="Gene3D" id="2.60.120.260">
    <property type="entry name" value="Galactose-binding domain-like"/>
    <property type="match status" value="2"/>
</dbReference>
<gene>
    <name evidence="4" type="primary">alc</name>
    <name evidence="6" type="ORF">C7443_10325</name>
</gene>
<dbReference type="EMBL" id="QGTJ01000003">
    <property type="protein sequence ID" value="PWV63101.1"/>
    <property type="molecule type" value="Genomic_DNA"/>
</dbReference>
<dbReference type="PANTHER" id="PTHR12045">
    <property type="entry name" value="ALLANTOICASE"/>
    <property type="match status" value="1"/>
</dbReference>
<feature type="domain" description="Allantoicase" evidence="5">
    <location>
        <begin position="24"/>
        <end position="174"/>
    </location>
</feature>
<dbReference type="PANTHER" id="PTHR12045:SF3">
    <property type="entry name" value="INACTIVE ALLANTOICASE-RELATED"/>
    <property type="match status" value="1"/>
</dbReference>
<comment type="caution">
    <text evidence="6">The sequence shown here is derived from an EMBL/GenBank/DDBJ whole genome shotgun (WGS) entry which is preliminary data.</text>
</comment>
<dbReference type="InterPro" id="IPR005164">
    <property type="entry name" value="Allantoicase"/>
</dbReference>
<dbReference type="GO" id="GO:0004037">
    <property type="term" value="F:allantoicase activity"/>
    <property type="evidence" value="ECO:0007669"/>
    <property type="project" value="UniProtKB-UniRule"/>
</dbReference>
<dbReference type="SUPFAM" id="SSF49785">
    <property type="entry name" value="Galactose-binding domain-like"/>
    <property type="match status" value="2"/>
</dbReference>
<evidence type="ECO:0000259" key="5">
    <source>
        <dbReference type="Pfam" id="PF03561"/>
    </source>
</evidence>
<dbReference type="GO" id="GO:0006144">
    <property type="term" value="P:purine nucleobase metabolic process"/>
    <property type="evidence" value="ECO:0007669"/>
    <property type="project" value="UniProtKB-KW"/>
</dbReference>
<dbReference type="NCBIfam" id="TIGR02961">
    <property type="entry name" value="allantoicase"/>
    <property type="match status" value="1"/>
</dbReference>
<dbReference type="OrthoDB" id="2078334at2"/>
<keyword evidence="7" id="KW-1185">Reference proteome</keyword>
<name>A0A317MW98_9GAMM</name>
<comment type="similarity">
    <text evidence="1 4">Belongs to the allantoicase family.</text>
</comment>
<dbReference type="InterPro" id="IPR015908">
    <property type="entry name" value="Allantoicase_dom"/>
</dbReference>
<comment type="pathway">
    <text evidence="4">Nitrogen metabolism; (S)-allantoin degradation; (S)-ureidoglycolate from allantoate (aminidohydrolase route): step 1/1.</text>
</comment>
<keyword evidence="3 4" id="KW-0378">Hydrolase</keyword>
<protein>
    <recommendedName>
        <fullName evidence="4">Probable allantoicase</fullName>
        <ecNumber evidence="4">3.5.3.4</ecNumber>
    </recommendedName>
    <alternativeName>
        <fullName evidence="4">Allantoate amidinohydrolase</fullName>
    </alternativeName>
</protein>
<dbReference type="Proteomes" id="UP000246569">
    <property type="component" value="Unassembled WGS sequence"/>
</dbReference>
<feature type="domain" description="Allantoicase" evidence="5">
    <location>
        <begin position="196"/>
        <end position="338"/>
    </location>
</feature>
<reference evidence="6 7" key="1">
    <citation type="submission" date="2018-05" db="EMBL/GenBank/DDBJ databases">
        <title>Genomic Encyclopedia of Type Strains, Phase IV (KMG-IV): sequencing the most valuable type-strain genomes for metagenomic binning, comparative biology and taxonomic classification.</title>
        <authorList>
            <person name="Goeker M."/>
        </authorList>
    </citation>
    <scope>NUCLEOTIDE SEQUENCE [LARGE SCALE GENOMIC DNA]</scope>
    <source>
        <strain evidence="6 7">DSM 23606</strain>
    </source>
</reference>
<evidence type="ECO:0000256" key="3">
    <source>
        <dbReference type="ARBA" id="ARBA00022801"/>
    </source>
</evidence>
<dbReference type="UniPathway" id="UPA00395">
    <property type="reaction ID" value="UER00654"/>
</dbReference>
<proteinExistence type="inferred from homology"/>
<accession>A0A317MW98</accession>
<dbReference type="HAMAP" id="MF_00813">
    <property type="entry name" value="Allantoicase"/>
    <property type="match status" value="1"/>
</dbReference>
<dbReference type="GO" id="GO:0000256">
    <property type="term" value="P:allantoin catabolic process"/>
    <property type="evidence" value="ECO:0007669"/>
    <property type="project" value="UniProtKB-UniRule"/>
</dbReference>
<evidence type="ECO:0000313" key="7">
    <source>
        <dbReference type="Proteomes" id="UP000246569"/>
    </source>
</evidence>
<dbReference type="Pfam" id="PF03561">
    <property type="entry name" value="Allantoicase"/>
    <property type="match status" value="2"/>
</dbReference>
<dbReference type="FunFam" id="2.60.120.260:FF:000059">
    <property type="entry name" value="Probable allantoicase"/>
    <property type="match status" value="1"/>
</dbReference>
<dbReference type="EC" id="3.5.3.4" evidence="4"/>
<dbReference type="InterPro" id="IPR008979">
    <property type="entry name" value="Galactose-bd-like_sf"/>
</dbReference>
<sequence length="341" mass="37194">MSTAPADLPAYARRLPNLASTKLGAKPIAATDEWFAPATRMLSDAPAVFLPDEYDAHGKWMDGWETRRKRVEGYDHCVVRLALAGIIRGVDIDTSFFTGNYPPAASLEGCFVAAGEPDADSAWFELLPSVSLQGNAHHYHAIDWTLLGGERPVSHVRLNIYPDGGVARLRVWGEIWFDAASLSPGADLELSSILTGARIVAYNDSHYGSPHALIAPGRGVNMGDGWETRRRREPGNDWIIVELGCAGIVERIEVDTAHFKGNYPDACSIQAACMHGGTDQSIVTQSMFWRELLPLQKLGPDAIHTYAAQLNDIGPVTHVRLNIHPDGGVSRLRVFGHRAQG</sequence>
<evidence type="ECO:0000256" key="2">
    <source>
        <dbReference type="ARBA" id="ARBA00022631"/>
    </source>
</evidence>